<feature type="transmembrane region" description="Helical" evidence="1">
    <location>
        <begin position="357"/>
        <end position="375"/>
    </location>
</feature>
<accession>A0ABZ2NHF7</accession>
<evidence type="ECO:0000259" key="2">
    <source>
        <dbReference type="Pfam" id="PF03703"/>
    </source>
</evidence>
<keyword evidence="1" id="KW-1133">Transmembrane helix</keyword>
<protein>
    <submittedName>
        <fullName evidence="3">PH domain-containing protein</fullName>
    </submittedName>
</protein>
<dbReference type="Pfam" id="PF03703">
    <property type="entry name" value="bPH_2"/>
    <property type="match status" value="3"/>
</dbReference>
<dbReference type="InterPro" id="IPR014529">
    <property type="entry name" value="UCP026631"/>
</dbReference>
<gene>
    <name evidence="3" type="ORF">WCV65_01525</name>
</gene>
<sequence length="501" mass="56357">MMSEPKRLHPAAAIINFIKLLKEMIIPLVIFIFANRGDGLLGVLMYSGAGLFLLLLITFSLIRWLKFTYRIEEDELRIEQGLFVKQKRFVPVERVQTINTRAGVIQQLFGLVRLEIETASGGAEAEIELTAISKSEAAAIKQALNERKNVIKAENTGDVRLEDQSELLDEKLTYKMTQKELLIGAATSSGIGVVLSAIFAFGSQLDEVLPVDSIFKRFEFLTHSGVPFLAFVIFLGFFIAWLLSIAGILLKYSGFKLEKAGDEFVISRGLIEKNQLTIPIRRIQAVKITENPLRQPLGYATVQLICASGKADNDGLSAAIFPFVKTKEAVKLLEEFLPEYTYSMEKISVPKRALRKYVFRYTWPSLIPAGILIFLFPHWGWFSLILIPLFALFGFWAHKDSGYRIGGEQLTLHARAISKYSVVLPKKRMQQMQITQSVFQKQGDLATAGTSVMSNVFGAHFSVKDLELEDGSRIYDWYSNRRLSSDAGDDTNNSQQDDDRD</sequence>
<feature type="domain" description="YdbS-like PH" evidence="2">
    <location>
        <begin position="260"/>
        <end position="334"/>
    </location>
</feature>
<dbReference type="RefSeq" id="WP_338779495.1">
    <property type="nucleotide sequence ID" value="NZ_CP147407.1"/>
</dbReference>
<name>A0ABZ2NHF7_9BACI</name>
<dbReference type="PIRSF" id="PIRSF026631">
    <property type="entry name" value="UCP026631"/>
    <property type="match status" value="1"/>
</dbReference>
<feature type="transmembrane region" description="Helical" evidence="1">
    <location>
        <begin position="381"/>
        <end position="397"/>
    </location>
</feature>
<feature type="transmembrane region" description="Helical" evidence="1">
    <location>
        <begin position="181"/>
        <end position="205"/>
    </location>
</feature>
<dbReference type="Proteomes" id="UP001377337">
    <property type="component" value="Chromosome"/>
</dbReference>
<dbReference type="EMBL" id="CP147407">
    <property type="protein sequence ID" value="WXB97226.1"/>
    <property type="molecule type" value="Genomic_DNA"/>
</dbReference>
<keyword evidence="1" id="KW-0472">Membrane</keyword>
<dbReference type="PANTHER" id="PTHR34473">
    <property type="entry name" value="UPF0699 TRANSMEMBRANE PROTEIN YDBS"/>
    <property type="match status" value="1"/>
</dbReference>
<keyword evidence="4" id="KW-1185">Reference proteome</keyword>
<evidence type="ECO:0000313" key="4">
    <source>
        <dbReference type="Proteomes" id="UP001377337"/>
    </source>
</evidence>
<reference evidence="3 4" key="1">
    <citation type="submission" date="2024-02" db="EMBL/GenBank/DDBJ databases">
        <title>Seven novel Bacillus-like species.</title>
        <authorList>
            <person name="Liu G."/>
        </authorList>
    </citation>
    <scope>NUCLEOTIDE SEQUENCE [LARGE SCALE GENOMIC DNA]</scope>
    <source>
        <strain evidence="3 4">FJAT-52054</strain>
    </source>
</reference>
<feature type="domain" description="YdbS-like PH" evidence="2">
    <location>
        <begin position="64"/>
        <end position="142"/>
    </location>
</feature>
<proteinExistence type="predicted"/>
<evidence type="ECO:0000256" key="1">
    <source>
        <dbReference type="SAM" id="Phobius"/>
    </source>
</evidence>
<feature type="transmembrane region" description="Helical" evidence="1">
    <location>
        <begin position="225"/>
        <end position="250"/>
    </location>
</feature>
<feature type="transmembrane region" description="Helical" evidence="1">
    <location>
        <begin position="40"/>
        <end position="62"/>
    </location>
</feature>
<keyword evidence="1" id="KW-0812">Transmembrane</keyword>
<dbReference type="InterPro" id="IPR005182">
    <property type="entry name" value="YdbS-like_PH"/>
</dbReference>
<feature type="domain" description="YdbS-like PH" evidence="2">
    <location>
        <begin position="401"/>
        <end position="478"/>
    </location>
</feature>
<feature type="transmembrane region" description="Helical" evidence="1">
    <location>
        <begin position="12"/>
        <end position="34"/>
    </location>
</feature>
<organism evidence="3 4">
    <name type="scientific">Metabacillus sediminis</name>
    <dbReference type="NCBI Taxonomy" id="3117746"/>
    <lineage>
        <taxon>Bacteria</taxon>
        <taxon>Bacillati</taxon>
        <taxon>Bacillota</taxon>
        <taxon>Bacilli</taxon>
        <taxon>Bacillales</taxon>
        <taxon>Bacillaceae</taxon>
        <taxon>Metabacillus</taxon>
    </lineage>
</organism>
<dbReference type="PANTHER" id="PTHR34473:SF2">
    <property type="entry name" value="UPF0699 TRANSMEMBRANE PROTEIN YDBT"/>
    <property type="match status" value="1"/>
</dbReference>
<evidence type="ECO:0000313" key="3">
    <source>
        <dbReference type="EMBL" id="WXB97226.1"/>
    </source>
</evidence>